<dbReference type="PANTHER" id="PTHR37828:SF1">
    <property type="entry name" value="YCII-RELATED DOMAIN-CONTAINING PROTEIN"/>
    <property type="match status" value="1"/>
</dbReference>
<accession>A0A250FV73</accession>
<organism evidence="3 4">
    <name type="scientific">Capnocytophaga gingivalis</name>
    <dbReference type="NCBI Taxonomy" id="1017"/>
    <lineage>
        <taxon>Bacteria</taxon>
        <taxon>Pseudomonadati</taxon>
        <taxon>Bacteroidota</taxon>
        <taxon>Flavobacteriia</taxon>
        <taxon>Flavobacteriales</taxon>
        <taxon>Flavobacteriaceae</taxon>
        <taxon>Capnocytophaga</taxon>
    </lineage>
</organism>
<evidence type="ECO:0000259" key="2">
    <source>
        <dbReference type="Pfam" id="PF03795"/>
    </source>
</evidence>
<dbReference type="RefSeq" id="WP_095911149.1">
    <property type="nucleotide sequence ID" value="NZ_CP022386.1"/>
</dbReference>
<proteinExistence type="inferred from homology"/>
<gene>
    <name evidence="3" type="ORF">CGC50_12980</name>
</gene>
<dbReference type="InterPro" id="IPR005545">
    <property type="entry name" value="YCII"/>
</dbReference>
<dbReference type="SUPFAM" id="SSF54909">
    <property type="entry name" value="Dimeric alpha+beta barrel"/>
    <property type="match status" value="1"/>
</dbReference>
<dbReference type="PANTHER" id="PTHR37828">
    <property type="entry name" value="GSR2449 PROTEIN"/>
    <property type="match status" value="1"/>
</dbReference>
<keyword evidence="3" id="KW-0378">Hydrolase</keyword>
<dbReference type="Gene3D" id="3.30.70.1060">
    <property type="entry name" value="Dimeric alpha+beta barrel"/>
    <property type="match status" value="1"/>
</dbReference>
<evidence type="ECO:0000313" key="4">
    <source>
        <dbReference type="Proteomes" id="UP000217250"/>
    </source>
</evidence>
<sequence>MYIIILTYQKDLSEVEKHLESHRAYLDKHYASGHFVASGAQVPRKGGVILCKAGSKEEILDIIAQDPFHEHRIAAYQIIEFTPTKFSEAFGKVLS</sequence>
<dbReference type="AlphaFoldDB" id="A0A250FV73"/>
<comment type="similarity">
    <text evidence="1">Belongs to the YciI family.</text>
</comment>
<evidence type="ECO:0000313" key="3">
    <source>
        <dbReference type="EMBL" id="ATA87968.1"/>
    </source>
</evidence>
<dbReference type="GO" id="GO:0016787">
    <property type="term" value="F:hydrolase activity"/>
    <property type="evidence" value="ECO:0007669"/>
    <property type="project" value="UniProtKB-KW"/>
</dbReference>
<reference evidence="4" key="1">
    <citation type="submission" date="2017-06" db="EMBL/GenBank/DDBJ databases">
        <title>Capnocytophaga spp. assemblies.</title>
        <authorList>
            <person name="Gulvik C.A."/>
        </authorList>
    </citation>
    <scope>NUCLEOTIDE SEQUENCE [LARGE SCALE GENOMIC DNA]</scope>
    <source>
        <strain evidence="4">H1496</strain>
    </source>
</reference>
<dbReference type="EMBL" id="CP022386">
    <property type="protein sequence ID" value="ATA87968.1"/>
    <property type="molecule type" value="Genomic_DNA"/>
</dbReference>
<protein>
    <submittedName>
        <fullName evidence="3">GTP cyclohydrolase</fullName>
    </submittedName>
</protein>
<dbReference type="InterPro" id="IPR011008">
    <property type="entry name" value="Dimeric_a/b-barrel"/>
</dbReference>
<dbReference type="GeneID" id="84809452"/>
<name>A0A250FV73_9FLAO</name>
<dbReference type="OrthoDB" id="9814407at2"/>
<dbReference type="Pfam" id="PF03795">
    <property type="entry name" value="YCII"/>
    <property type="match status" value="1"/>
</dbReference>
<dbReference type="KEGG" id="cgh:CGC50_12980"/>
<dbReference type="Proteomes" id="UP000217250">
    <property type="component" value="Chromosome"/>
</dbReference>
<feature type="domain" description="YCII-related" evidence="2">
    <location>
        <begin position="1"/>
        <end position="82"/>
    </location>
</feature>
<evidence type="ECO:0000256" key="1">
    <source>
        <dbReference type="ARBA" id="ARBA00007689"/>
    </source>
</evidence>